<dbReference type="RefSeq" id="WP_320384686.1">
    <property type="nucleotide sequence ID" value="NZ_JAROCA020000001.1"/>
</dbReference>
<evidence type="ECO:0000313" key="2">
    <source>
        <dbReference type="Proteomes" id="UP001228376"/>
    </source>
</evidence>
<dbReference type="InterPro" id="IPR018540">
    <property type="entry name" value="Spo0E-like"/>
</dbReference>
<dbReference type="InterPro" id="IPR036638">
    <property type="entry name" value="HLH_DNA-bd_sf"/>
</dbReference>
<name>A0ABU5CIA3_9BACI</name>
<comment type="caution">
    <text evidence="1">The sequence shown here is derived from an EMBL/GenBank/DDBJ whole genome shotgun (WGS) entry which is preliminary data.</text>
</comment>
<dbReference type="InterPro" id="IPR037208">
    <property type="entry name" value="Spo0E-like_sf"/>
</dbReference>
<dbReference type="Gene3D" id="4.10.280.10">
    <property type="entry name" value="Helix-loop-helix DNA-binding domain"/>
    <property type="match status" value="1"/>
</dbReference>
<keyword evidence="2" id="KW-1185">Reference proteome</keyword>
<dbReference type="Pfam" id="PF09388">
    <property type="entry name" value="SpoOE-like"/>
    <property type="match status" value="1"/>
</dbReference>
<dbReference type="EMBL" id="JAROCA020000001">
    <property type="protein sequence ID" value="MDY0406036.1"/>
    <property type="molecule type" value="Genomic_DNA"/>
</dbReference>
<protein>
    <submittedName>
        <fullName evidence="1">Aspartyl-phosphate phosphatase Spo0E family protein</fullName>
    </submittedName>
</protein>
<gene>
    <name evidence="1" type="ORF">P5G51_012115</name>
</gene>
<organism evidence="1 2">
    <name type="scientific">Tigheibacillus jepli</name>
    <dbReference type="NCBI Taxonomy" id="3035914"/>
    <lineage>
        <taxon>Bacteria</taxon>
        <taxon>Bacillati</taxon>
        <taxon>Bacillota</taxon>
        <taxon>Bacilli</taxon>
        <taxon>Bacillales</taxon>
        <taxon>Bacillaceae</taxon>
        <taxon>Tigheibacillus</taxon>
    </lineage>
</organism>
<evidence type="ECO:0000313" key="1">
    <source>
        <dbReference type="EMBL" id="MDY0406036.1"/>
    </source>
</evidence>
<accession>A0ABU5CIA3</accession>
<dbReference type="Proteomes" id="UP001228376">
    <property type="component" value="Unassembled WGS sequence"/>
</dbReference>
<dbReference type="SUPFAM" id="SSF140500">
    <property type="entry name" value="BAS1536-like"/>
    <property type="match status" value="1"/>
</dbReference>
<proteinExistence type="predicted"/>
<reference evidence="1 2" key="1">
    <citation type="submission" date="2023-10" db="EMBL/GenBank/DDBJ databases">
        <title>179-bfca-hs.</title>
        <authorList>
            <person name="Miliotis G."/>
            <person name="Sengupta P."/>
            <person name="Hameed A."/>
            <person name="Chuvochina M."/>
            <person name="Mcdonagh F."/>
            <person name="Simpson A.C."/>
            <person name="Singh N.K."/>
            <person name="Rekha P.D."/>
            <person name="Raman K."/>
            <person name="Hugenholtz P."/>
            <person name="Venkateswaran K."/>
        </authorList>
    </citation>
    <scope>NUCLEOTIDE SEQUENCE [LARGE SCALE GENOMIC DNA]</scope>
    <source>
        <strain evidence="1 2">179-BFC-A-HS</strain>
    </source>
</reference>
<sequence>MIYAALTKGFTSKESVRLSQELDCLLNLYNHYSNVHCAMAEIEQGNHEYEMTDSSG</sequence>